<organism evidence="1">
    <name type="scientific">marine metagenome</name>
    <dbReference type="NCBI Taxonomy" id="408172"/>
    <lineage>
        <taxon>unclassified sequences</taxon>
        <taxon>metagenomes</taxon>
        <taxon>ecological metagenomes</taxon>
    </lineage>
</organism>
<feature type="non-terminal residue" evidence="1">
    <location>
        <position position="61"/>
    </location>
</feature>
<gene>
    <name evidence="1" type="ORF">METZ01_LOCUS477199</name>
</gene>
<dbReference type="AlphaFoldDB" id="A0A383BYK4"/>
<name>A0A383BYK4_9ZZZZ</name>
<proteinExistence type="predicted"/>
<protein>
    <submittedName>
        <fullName evidence="1">Uncharacterized protein</fullName>
    </submittedName>
</protein>
<feature type="non-terminal residue" evidence="1">
    <location>
        <position position="1"/>
    </location>
</feature>
<dbReference type="EMBL" id="UINC01203881">
    <property type="protein sequence ID" value="SVE24345.1"/>
    <property type="molecule type" value="Genomic_DNA"/>
</dbReference>
<evidence type="ECO:0000313" key="1">
    <source>
        <dbReference type="EMBL" id="SVE24345.1"/>
    </source>
</evidence>
<sequence length="61" mass="6496">LLLGSNLSAQGLGVFIQYEMVQLSYIEADRAAGVLKALGYAVVDYNAVQGVNPKEVILEPS</sequence>
<accession>A0A383BYK4</accession>
<reference evidence="1" key="1">
    <citation type="submission" date="2018-05" db="EMBL/GenBank/DDBJ databases">
        <authorList>
            <person name="Lanie J.A."/>
            <person name="Ng W.-L."/>
            <person name="Kazmierczak K.M."/>
            <person name="Andrzejewski T.M."/>
            <person name="Davidsen T.M."/>
            <person name="Wayne K.J."/>
            <person name="Tettelin H."/>
            <person name="Glass J.I."/>
            <person name="Rusch D."/>
            <person name="Podicherti R."/>
            <person name="Tsui H.-C.T."/>
            <person name="Winkler M.E."/>
        </authorList>
    </citation>
    <scope>NUCLEOTIDE SEQUENCE</scope>
</reference>